<dbReference type="OrthoDB" id="2182873at2"/>
<organism evidence="2 4">
    <name type="scientific">Enterococcus moraviensis ATCC BAA-383</name>
    <dbReference type="NCBI Taxonomy" id="1158609"/>
    <lineage>
        <taxon>Bacteria</taxon>
        <taxon>Bacillati</taxon>
        <taxon>Bacillota</taxon>
        <taxon>Bacilli</taxon>
        <taxon>Lactobacillales</taxon>
        <taxon>Enterococcaceae</taxon>
        <taxon>Enterococcus</taxon>
    </lineage>
</organism>
<dbReference type="RefSeq" id="WP_010764547.1">
    <property type="nucleotide sequence ID" value="NZ_ASWB01000001.1"/>
</dbReference>
<feature type="transmembrane region" description="Helical" evidence="1">
    <location>
        <begin position="45"/>
        <end position="64"/>
    </location>
</feature>
<feature type="transmembrane region" description="Helical" evidence="1">
    <location>
        <begin position="85"/>
        <end position="114"/>
    </location>
</feature>
<sequence>MSKYVQLFYSKTLILVYAISMILTFLLGLVNVYNLTYRSEEFSTAFFAFSLVLFFILFFVLESNRIYQFFRTANIRLLPVKTRRLYFYNLLYSTSIGIGFFLGNTIIGIVMNFSLLNIPFSLKEAWIVQVSAIVDIIVLFLVIQFLVCIYSATRQFVQKRFRWILEILLLAVFICLMNYLSAFDLGSVLETVAMLFGLKNELYVRVMLQLITGIVYFNLSVWVIDRYVEAGDQ</sequence>
<keyword evidence="1" id="KW-0812">Transmembrane</keyword>
<name>R2T9L3_9ENTE</name>
<keyword evidence="5" id="KW-1185">Reference proteome</keyword>
<dbReference type="STRING" id="155617.RV09_GL000675"/>
<dbReference type="HOGENOM" id="CLU_1188489_0_0_9"/>
<protein>
    <submittedName>
        <fullName evidence="2">Uncharacterized protein</fullName>
    </submittedName>
</protein>
<evidence type="ECO:0000313" key="5">
    <source>
        <dbReference type="Proteomes" id="UP000014157"/>
    </source>
</evidence>
<proteinExistence type="predicted"/>
<reference evidence="2 4" key="1">
    <citation type="submission" date="2013-02" db="EMBL/GenBank/DDBJ databases">
        <title>The Genome Sequence of Enterococcus moraviensis BAA-383.</title>
        <authorList>
            <consortium name="The Broad Institute Genome Sequencing Platform"/>
            <consortium name="The Broad Institute Genome Sequencing Center for Infectious Disease"/>
            <person name="Earl A.M."/>
            <person name="Gilmore M.S."/>
            <person name="Lebreton F."/>
            <person name="Walker B."/>
            <person name="Young S.K."/>
            <person name="Zeng Q."/>
            <person name="Gargeya S."/>
            <person name="Fitzgerald M."/>
            <person name="Haas B."/>
            <person name="Abouelleil A."/>
            <person name="Alvarado L."/>
            <person name="Arachchi H.M."/>
            <person name="Berlin A.M."/>
            <person name="Chapman S.B."/>
            <person name="Dewar J."/>
            <person name="Goldberg J."/>
            <person name="Griggs A."/>
            <person name="Gujja S."/>
            <person name="Hansen M."/>
            <person name="Howarth C."/>
            <person name="Imamovic A."/>
            <person name="Larimer J."/>
            <person name="McCowan C."/>
            <person name="Murphy C."/>
            <person name="Neiman D."/>
            <person name="Pearson M."/>
            <person name="Priest M."/>
            <person name="Roberts A."/>
            <person name="Saif S."/>
            <person name="Shea T."/>
            <person name="Sisk P."/>
            <person name="Sykes S."/>
            <person name="Wortman J."/>
            <person name="Nusbaum C."/>
            <person name="Birren B."/>
        </authorList>
    </citation>
    <scope>NUCLEOTIDE SEQUENCE [LARGE SCALE GENOMIC DNA]</scope>
    <source>
        <strain evidence="2 4">ATCC BAA-383</strain>
    </source>
</reference>
<gene>
    <name evidence="3" type="ORF">I586_00710</name>
    <name evidence="2" type="ORF">UAY_01157</name>
</gene>
<dbReference type="Proteomes" id="UP000013781">
    <property type="component" value="Unassembled WGS sequence"/>
</dbReference>
<dbReference type="PATRIC" id="fig|1158609.3.peg.1114"/>
<evidence type="ECO:0000256" key="1">
    <source>
        <dbReference type="SAM" id="Phobius"/>
    </source>
</evidence>
<evidence type="ECO:0000313" key="2">
    <source>
        <dbReference type="EMBL" id="EOI01749.1"/>
    </source>
</evidence>
<reference evidence="3 5" key="2">
    <citation type="submission" date="2013-03" db="EMBL/GenBank/DDBJ databases">
        <title>The Genome Sequence of Enterococcus moraviensis BAA-383 (PacBio/Illumina hybrid assembly).</title>
        <authorList>
            <consortium name="The Broad Institute Genomics Platform"/>
            <consortium name="The Broad Institute Genome Sequencing Center for Infectious Disease"/>
            <person name="Earl A."/>
            <person name="Russ C."/>
            <person name="Gilmore M."/>
            <person name="Surin D."/>
            <person name="Walker B."/>
            <person name="Young S."/>
            <person name="Zeng Q."/>
            <person name="Gargeya S."/>
            <person name="Fitzgerald M."/>
            <person name="Haas B."/>
            <person name="Abouelleil A."/>
            <person name="Allen A.W."/>
            <person name="Alvarado L."/>
            <person name="Arachchi H.M."/>
            <person name="Berlin A.M."/>
            <person name="Chapman S.B."/>
            <person name="Gainer-Dewar J."/>
            <person name="Goldberg J."/>
            <person name="Griggs A."/>
            <person name="Gujja S."/>
            <person name="Hansen M."/>
            <person name="Howarth C."/>
            <person name="Imamovic A."/>
            <person name="Ireland A."/>
            <person name="Larimer J."/>
            <person name="McCowan C."/>
            <person name="Murphy C."/>
            <person name="Pearson M."/>
            <person name="Poon T.W."/>
            <person name="Priest M."/>
            <person name="Roberts A."/>
            <person name="Saif S."/>
            <person name="Shea T."/>
            <person name="Sisk P."/>
            <person name="Sykes S."/>
            <person name="Wortman J."/>
            <person name="Nusbaum C."/>
            <person name="Birren B."/>
        </authorList>
    </citation>
    <scope>NUCLEOTIDE SEQUENCE [LARGE SCALE GENOMIC DNA]</scope>
    <source>
        <strain evidence="3 5">ATCC BAA-383</strain>
    </source>
</reference>
<dbReference type="EMBL" id="ASWB01000001">
    <property type="protein sequence ID" value="EOT73716.1"/>
    <property type="molecule type" value="Genomic_DNA"/>
</dbReference>
<dbReference type="AlphaFoldDB" id="R2T9L3"/>
<feature type="transmembrane region" description="Helical" evidence="1">
    <location>
        <begin position="126"/>
        <end position="151"/>
    </location>
</feature>
<evidence type="ECO:0000313" key="3">
    <source>
        <dbReference type="EMBL" id="EOT73716.1"/>
    </source>
</evidence>
<keyword evidence="1" id="KW-0472">Membrane</keyword>
<comment type="caution">
    <text evidence="2">The sequence shown here is derived from an EMBL/GenBank/DDBJ whole genome shotgun (WGS) entry which is preliminary data.</text>
</comment>
<evidence type="ECO:0000313" key="4">
    <source>
        <dbReference type="Proteomes" id="UP000013781"/>
    </source>
</evidence>
<keyword evidence="1" id="KW-1133">Transmembrane helix</keyword>
<accession>R2T9L3</accession>
<dbReference type="EMBL" id="AJAS01000013">
    <property type="protein sequence ID" value="EOI01749.1"/>
    <property type="molecule type" value="Genomic_DNA"/>
</dbReference>
<dbReference type="Proteomes" id="UP000014157">
    <property type="component" value="Unassembled WGS sequence"/>
</dbReference>
<feature type="transmembrane region" description="Helical" evidence="1">
    <location>
        <begin position="202"/>
        <end position="224"/>
    </location>
</feature>
<dbReference type="eggNOG" id="ENOG50306XI">
    <property type="taxonomic scope" value="Bacteria"/>
</dbReference>
<feature type="transmembrane region" description="Helical" evidence="1">
    <location>
        <begin position="163"/>
        <end position="182"/>
    </location>
</feature>
<feature type="transmembrane region" description="Helical" evidence="1">
    <location>
        <begin position="12"/>
        <end position="33"/>
    </location>
</feature>